<dbReference type="InterPro" id="IPR036249">
    <property type="entry name" value="Thioredoxin-like_sf"/>
</dbReference>
<dbReference type="CDD" id="cd03049">
    <property type="entry name" value="GST_N_3"/>
    <property type="match status" value="1"/>
</dbReference>
<evidence type="ECO:0000313" key="2">
    <source>
        <dbReference type="EMBL" id="UYG53576.1"/>
    </source>
</evidence>
<organism evidence="2 3">
    <name type="scientific">Comamonas endophytica</name>
    <dbReference type="NCBI Taxonomy" id="2949090"/>
    <lineage>
        <taxon>Bacteria</taxon>
        <taxon>Pseudomonadati</taxon>
        <taxon>Pseudomonadota</taxon>
        <taxon>Betaproteobacteria</taxon>
        <taxon>Burkholderiales</taxon>
        <taxon>Comamonadaceae</taxon>
        <taxon>Comamonas</taxon>
    </lineage>
</organism>
<sequence length="201" mass="22251">MQLHWSPKSPYVRKVMICAHELQLAQQLTLVRSVAAMLKPNAALMRDNPLSKIPTLVLDDGRTLFDSAVICEYLDSLAGGALFPREGAARWAALRWHALGDGLLDALILWRNEREREAPLAALLAAFELKTRASLEVLEGEVQALEASDFGIGHLTLVCALGYIDYRFGDLGWRGQAPQLAAWFVRMQQRPSVMATEPVDG</sequence>
<dbReference type="SUPFAM" id="SSF47616">
    <property type="entry name" value="GST C-terminal domain-like"/>
    <property type="match status" value="1"/>
</dbReference>
<dbReference type="CDD" id="cd03205">
    <property type="entry name" value="GST_C_6"/>
    <property type="match status" value="1"/>
</dbReference>
<dbReference type="EMBL" id="CP106882">
    <property type="protein sequence ID" value="UYG53576.1"/>
    <property type="molecule type" value="Genomic_DNA"/>
</dbReference>
<feature type="domain" description="GST N-terminal" evidence="1">
    <location>
        <begin position="1"/>
        <end position="82"/>
    </location>
</feature>
<dbReference type="Gene3D" id="3.40.30.10">
    <property type="entry name" value="Glutaredoxin"/>
    <property type="match status" value="1"/>
</dbReference>
<keyword evidence="2" id="KW-0614">Plasmid</keyword>
<dbReference type="InterPro" id="IPR036282">
    <property type="entry name" value="Glutathione-S-Trfase_C_sf"/>
</dbReference>
<dbReference type="PANTHER" id="PTHR43968:SF6">
    <property type="entry name" value="GLUTATHIONE S-TRANSFERASE OMEGA"/>
    <property type="match status" value="1"/>
</dbReference>
<keyword evidence="3" id="KW-1185">Reference proteome</keyword>
<gene>
    <name evidence="2" type="ORF">M9799_19625</name>
</gene>
<proteinExistence type="predicted"/>
<evidence type="ECO:0000313" key="3">
    <source>
        <dbReference type="Proteomes" id="UP001162800"/>
    </source>
</evidence>
<accession>A0ABY6GER0</accession>
<dbReference type="Proteomes" id="UP001162800">
    <property type="component" value="Plasmid unnamed1"/>
</dbReference>
<evidence type="ECO:0000259" key="1">
    <source>
        <dbReference type="PROSITE" id="PS50404"/>
    </source>
</evidence>
<geneLocation type="plasmid" evidence="2 3">
    <name>unnamed1</name>
</geneLocation>
<dbReference type="PANTHER" id="PTHR43968">
    <property type="match status" value="1"/>
</dbReference>
<dbReference type="SUPFAM" id="SSF52833">
    <property type="entry name" value="Thioredoxin-like"/>
    <property type="match status" value="1"/>
</dbReference>
<protein>
    <submittedName>
        <fullName evidence="2">Glutathione S-transferase</fullName>
    </submittedName>
</protein>
<dbReference type="InterPro" id="IPR004045">
    <property type="entry name" value="Glutathione_S-Trfase_N"/>
</dbReference>
<name>A0ABY6GER0_9BURK</name>
<reference evidence="2" key="1">
    <citation type="submission" date="2022-09" db="EMBL/GenBank/DDBJ databases">
        <title>The complete genome of Acidovorax sp. 5MLIR.</title>
        <authorList>
            <person name="Liu L."/>
            <person name="Yue J."/>
            <person name="Yang F."/>
            <person name="Yuan J."/>
            <person name="Li L."/>
        </authorList>
    </citation>
    <scope>NUCLEOTIDE SEQUENCE</scope>
    <source>
        <strain evidence="2">5MLIR</strain>
        <plasmid evidence="2">unnamed1</plasmid>
    </source>
</reference>
<dbReference type="RefSeq" id="WP_231044802.1">
    <property type="nucleotide sequence ID" value="NZ_CP106882.1"/>
</dbReference>
<dbReference type="InterPro" id="IPR050983">
    <property type="entry name" value="GST_Omega/HSP26"/>
</dbReference>
<dbReference type="Gene3D" id="1.20.1050.10">
    <property type="match status" value="1"/>
</dbReference>
<dbReference type="PROSITE" id="PS50404">
    <property type="entry name" value="GST_NTER"/>
    <property type="match status" value="1"/>
</dbReference>
<dbReference type="Pfam" id="PF13409">
    <property type="entry name" value="GST_N_2"/>
    <property type="match status" value="1"/>
</dbReference>